<comment type="caution">
    <text evidence="1">The sequence shown here is derived from an EMBL/GenBank/DDBJ whole genome shotgun (WGS) entry which is preliminary data.</text>
</comment>
<organism evidence="1 2">
    <name type="scientific">Datura stramonium</name>
    <name type="common">Jimsonweed</name>
    <name type="synonym">Common thornapple</name>
    <dbReference type="NCBI Taxonomy" id="4076"/>
    <lineage>
        <taxon>Eukaryota</taxon>
        <taxon>Viridiplantae</taxon>
        <taxon>Streptophyta</taxon>
        <taxon>Embryophyta</taxon>
        <taxon>Tracheophyta</taxon>
        <taxon>Spermatophyta</taxon>
        <taxon>Magnoliopsida</taxon>
        <taxon>eudicotyledons</taxon>
        <taxon>Gunneridae</taxon>
        <taxon>Pentapetalae</taxon>
        <taxon>asterids</taxon>
        <taxon>lamiids</taxon>
        <taxon>Solanales</taxon>
        <taxon>Solanaceae</taxon>
        <taxon>Solanoideae</taxon>
        <taxon>Datureae</taxon>
        <taxon>Datura</taxon>
    </lineage>
</organism>
<evidence type="ECO:0000313" key="2">
    <source>
        <dbReference type="Proteomes" id="UP000823775"/>
    </source>
</evidence>
<accession>A0ABS8TAK1</accession>
<name>A0ABS8TAK1_DATST</name>
<reference evidence="1 2" key="1">
    <citation type="journal article" date="2021" name="BMC Genomics">
        <title>Datura genome reveals duplications of psychoactive alkaloid biosynthetic genes and high mutation rate following tissue culture.</title>
        <authorList>
            <person name="Rajewski A."/>
            <person name="Carter-House D."/>
            <person name="Stajich J."/>
            <person name="Litt A."/>
        </authorList>
    </citation>
    <scope>NUCLEOTIDE SEQUENCE [LARGE SCALE GENOMIC DNA]</scope>
    <source>
        <strain evidence="1">AR-01</strain>
    </source>
</reference>
<proteinExistence type="predicted"/>
<dbReference type="EMBL" id="JACEIK010001303">
    <property type="protein sequence ID" value="MCD7468178.1"/>
    <property type="molecule type" value="Genomic_DNA"/>
</dbReference>
<protein>
    <submittedName>
        <fullName evidence="1">Uncharacterized protein</fullName>
    </submittedName>
</protein>
<gene>
    <name evidence="1" type="ORF">HAX54_006128</name>
</gene>
<keyword evidence="2" id="KW-1185">Reference proteome</keyword>
<dbReference type="Proteomes" id="UP000823775">
    <property type="component" value="Unassembled WGS sequence"/>
</dbReference>
<sequence>MLAPSISPRIKSNVHALPVVLQRFVTLRDEARAFDNILLHQIRISFSTPKSCPCPQLDIQWFPSSQALFRIEIGRSVYTSFEEMSITSYMKMQYDNSIMRTLYYRANAETRGLNARTCVRLSCN</sequence>
<evidence type="ECO:0000313" key="1">
    <source>
        <dbReference type="EMBL" id="MCD7468178.1"/>
    </source>
</evidence>